<gene>
    <name evidence="2" type="ORF">S01H1_25238</name>
</gene>
<dbReference type="EMBL" id="BARS01015221">
    <property type="protein sequence ID" value="GAF88126.1"/>
    <property type="molecule type" value="Genomic_DNA"/>
</dbReference>
<protein>
    <submittedName>
        <fullName evidence="2">Uncharacterized protein</fullName>
    </submittedName>
</protein>
<evidence type="ECO:0000313" key="2">
    <source>
        <dbReference type="EMBL" id="GAF88126.1"/>
    </source>
</evidence>
<dbReference type="AlphaFoldDB" id="X0TLI1"/>
<reference evidence="2" key="1">
    <citation type="journal article" date="2014" name="Front. Microbiol.">
        <title>High frequency of phylogenetically diverse reductive dehalogenase-homologous genes in deep subseafloor sedimentary metagenomes.</title>
        <authorList>
            <person name="Kawai M."/>
            <person name="Futagami T."/>
            <person name="Toyoda A."/>
            <person name="Takaki Y."/>
            <person name="Nishi S."/>
            <person name="Hori S."/>
            <person name="Arai W."/>
            <person name="Tsubouchi T."/>
            <person name="Morono Y."/>
            <person name="Uchiyama I."/>
            <person name="Ito T."/>
            <person name="Fujiyama A."/>
            <person name="Inagaki F."/>
            <person name="Takami H."/>
        </authorList>
    </citation>
    <scope>NUCLEOTIDE SEQUENCE</scope>
    <source>
        <strain evidence="2">Expedition CK06-06</strain>
    </source>
</reference>
<feature type="transmembrane region" description="Helical" evidence="1">
    <location>
        <begin position="7"/>
        <end position="24"/>
    </location>
</feature>
<sequence>MMQYIKRLFSIIIGVIVFIGPSLYTDNFAWMFFTWIPALFVVMYLDNE</sequence>
<feature type="transmembrane region" description="Helical" evidence="1">
    <location>
        <begin position="30"/>
        <end position="47"/>
    </location>
</feature>
<comment type="caution">
    <text evidence="2">The sequence shown here is derived from an EMBL/GenBank/DDBJ whole genome shotgun (WGS) entry which is preliminary data.</text>
</comment>
<keyword evidence="1" id="KW-1133">Transmembrane helix</keyword>
<name>X0TLI1_9ZZZZ</name>
<keyword evidence="1" id="KW-0472">Membrane</keyword>
<accession>X0TLI1</accession>
<keyword evidence="1" id="KW-0812">Transmembrane</keyword>
<evidence type="ECO:0000256" key="1">
    <source>
        <dbReference type="SAM" id="Phobius"/>
    </source>
</evidence>
<organism evidence="2">
    <name type="scientific">marine sediment metagenome</name>
    <dbReference type="NCBI Taxonomy" id="412755"/>
    <lineage>
        <taxon>unclassified sequences</taxon>
        <taxon>metagenomes</taxon>
        <taxon>ecological metagenomes</taxon>
    </lineage>
</organism>
<proteinExistence type="predicted"/>